<dbReference type="Pfam" id="PF14361">
    <property type="entry name" value="RsbRD_N"/>
    <property type="match status" value="1"/>
</dbReference>
<dbReference type="Pfam" id="PF00512">
    <property type="entry name" value="HisKA"/>
    <property type="match status" value="1"/>
</dbReference>
<keyword evidence="7" id="KW-1185">Reference proteome</keyword>
<dbReference type="Pfam" id="PF02518">
    <property type="entry name" value="HATPase_c"/>
    <property type="match status" value="1"/>
</dbReference>
<accession>A0ABU1I7Q7</accession>
<dbReference type="SMART" id="SM00388">
    <property type="entry name" value="HisKA"/>
    <property type="match status" value="1"/>
</dbReference>
<dbReference type="SMART" id="SM00387">
    <property type="entry name" value="HATPase_c"/>
    <property type="match status" value="1"/>
</dbReference>
<evidence type="ECO:0000313" key="6">
    <source>
        <dbReference type="EMBL" id="MDR6212349.1"/>
    </source>
</evidence>
<dbReference type="InterPro" id="IPR025751">
    <property type="entry name" value="RsbRD_N_dom"/>
</dbReference>
<dbReference type="InterPro" id="IPR003594">
    <property type="entry name" value="HATPase_dom"/>
</dbReference>
<name>A0ABU1I7Q7_9BURK</name>
<dbReference type="PROSITE" id="PS50109">
    <property type="entry name" value="HIS_KIN"/>
    <property type="match status" value="1"/>
</dbReference>
<dbReference type="SUPFAM" id="SSF55874">
    <property type="entry name" value="ATPase domain of HSP90 chaperone/DNA topoisomerase II/histidine kinase"/>
    <property type="match status" value="1"/>
</dbReference>
<dbReference type="Gene3D" id="1.10.287.130">
    <property type="match status" value="1"/>
</dbReference>
<evidence type="ECO:0000256" key="2">
    <source>
        <dbReference type="ARBA" id="ARBA00012438"/>
    </source>
</evidence>
<dbReference type="InterPro" id="IPR005467">
    <property type="entry name" value="His_kinase_dom"/>
</dbReference>
<dbReference type="InterPro" id="IPR003661">
    <property type="entry name" value="HisK_dim/P_dom"/>
</dbReference>
<evidence type="ECO:0000259" key="5">
    <source>
        <dbReference type="PROSITE" id="PS50109"/>
    </source>
</evidence>
<dbReference type="CDD" id="cd00075">
    <property type="entry name" value="HATPase"/>
    <property type="match status" value="1"/>
</dbReference>
<proteinExistence type="predicted"/>
<reference evidence="6 7" key="1">
    <citation type="submission" date="2023-08" db="EMBL/GenBank/DDBJ databases">
        <title>Functional and genomic diversity of the sorghum phyllosphere microbiome.</title>
        <authorList>
            <person name="Shade A."/>
        </authorList>
    </citation>
    <scope>NUCLEOTIDE SEQUENCE [LARGE SCALE GENOMIC DNA]</scope>
    <source>
        <strain evidence="6 7">SORGH_AS_0335</strain>
    </source>
</reference>
<dbReference type="SUPFAM" id="SSF47384">
    <property type="entry name" value="Homodimeric domain of signal transducing histidine kinase"/>
    <property type="match status" value="1"/>
</dbReference>
<evidence type="ECO:0000313" key="7">
    <source>
        <dbReference type="Proteomes" id="UP001267710"/>
    </source>
</evidence>
<gene>
    <name evidence="6" type="ORF">QE399_000038</name>
</gene>
<dbReference type="Proteomes" id="UP001267710">
    <property type="component" value="Unassembled WGS sequence"/>
</dbReference>
<dbReference type="InterPro" id="IPR036890">
    <property type="entry name" value="HATPase_C_sf"/>
</dbReference>
<comment type="caution">
    <text evidence="6">The sequence shown here is derived from an EMBL/GenBank/DDBJ whole genome shotgun (WGS) entry which is preliminary data.</text>
</comment>
<dbReference type="EC" id="2.7.13.3" evidence="2"/>
<organism evidence="6 7">
    <name type="scientific">Paracidovorax wautersii</name>
    <dbReference type="NCBI Taxonomy" id="1177982"/>
    <lineage>
        <taxon>Bacteria</taxon>
        <taxon>Pseudomonadati</taxon>
        <taxon>Pseudomonadota</taxon>
        <taxon>Betaproteobacteria</taxon>
        <taxon>Burkholderiales</taxon>
        <taxon>Comamonadaceae</taxon>
        <taxon>Paracidovorax</taxon>
    </lineage>
</organism>
<dbReference type="CDD" id="cd00082">
    <property type="entry name" value="HisKA"/>
    <property type="match status" value="1"/>
</dbReference>
<protein>
    <recommendedName>
        <fullName evidence="2">histidine kinase</fullName>
        <ecNumber evidence="2">2.7.13.3</ecNumber>
    </recommendedName>
</protein>
<keyword evidence="6" id="KW-0808">Transferase</keyword>
<dbReference type="Gene3D" id="3.30.565.10">
    <property type="entry name" value="Histidine kinase-like ATPase, C-terminal domain"/>
    <property type="match status" value="1"/>
</dbReference>
<dbReference type="RefSeq" id="WP_309825230.1">
    <property type="nucleotide sequence ID" value="NZ_JAVIZX010000001.1"/>
</dbReference>
<keyword evidence="6" id="KW-0418">Kinase</keyword>
<dbReference type="InterPro" id="IPR036097">
    <property type="entry name" value="HisK_dim/P_sf"/>
</dbReference>
<evidence type="ECO:0000256" key="3">
    <source>
        <dbReference type="ARBA" id="ARBA00022553"/>
    </source>
</evidence>
<feature type="domain" description="Histidine kinase" evidence="5">
    <location>
        <begin position="155"/>
        <end position="365"/>
    </location>
</feature>
<dbReference type="PANTHER" id="PTHR43547">
    <property type="entry name" value="TWO-COMPONENT HISTIDINE KINASE"/>
    <property type="match status" value="1"/>
</dbReference>
<comment type="catalytic activity">
    <reaction evidence="1">
        <text>ATP + protein L-histidine = ADP + protein N-phospho-L-histidine.</text>
        <dbReference type="EC" id="2.7.13.3"/>
    </reaction>
</comment>
<evidence type="ECO:0000256" key="1">
    <source>
        <dbReference type="ARBA" id="ARBA00000085"/>
    </source>
</evidence>
<evidence type="ECO:0000256" key="4">
    <source>
        <dbReference type="SAM" id="MobiDB-lite"/>
    </source>
</evidence>
<feature type="region of interest" description="Disordered" evidence="4">
    <location>
        <begin position="54"/>
        <end position="84"/>
    </location>
</feature>
<keyword evidence="3" id="KW-0597">Phosphoprotein</keyword>
<dbReference type="PANTHER" id="PTHR43547:SF2">
    <property type="entry name" value="HYBRID SIGNAL TRANSDUCTION HISTIDINE KINASE C"/>
    <property type="match status" value="1"/>
</dbReference>
<sequence>MRLADFLDRYRDAIVDEAAEFAKSLPSLKNATDETLRDHFAQCLEAIATDIRAPQSRTQSIEKSQGKAPRGPATTAAEEHGVARANSGLTTSQLVSEYRALRASVLRLWLDHHADSGHIVDDITRFNEAVDQALAESIVRFEEQVDSWRHIFLGVVGHDLRTPLNAMALTGEVLRIKTPEALHRHVDVVAKGTKRIGSMLDSLLEYSNSQVGTPMPLAREEASLCAVSEDELEIVRAAFPEAQIDLHCEGPGNGVFDVSRVREALSNLVSNAVQHGTDRSVQVDVREDGDQLVVTVRNRGEIPEAALPGIFEPMKRGQGYQTGHRTNLGLGLFICKQIVDAHGGQITACSENGMVEVTMKLPASGAQA</sequence>
<dbReference type="GO" id="GO:0016301">
    <property type="term" value="F:kinase activity"/>
    <property type="evidence" value="ECO:0007669"/>
    <property type="project" value="UniProtKB-KW"/>
</dbReference>
<dbReference type="EMBL" id="JAVIZX010000001">
    <property type="protein sequence ID" value="MDR6212349.1"/>
    <property type="molecule type" value="Genomic_DNA"/>
</dbReference>